<keyword evidence="4 7" id="KW-1133">Transmembrane helix</keyword>
<feature type="domain" description="DUF202" evidence="8">
    <location>
        <begin position="46"/>
        <end position="137"/>
    </location>
</feature>
<comment type="subcellular location">
    <subcellularLocation>
        <location evidence="1">Cell membrane</location>
        <topology evidence="1">Multi-pass membrane protein</topology>
    </subcellularLocation>
</comment>
<dbReference type="KEGG" id="nev:NTE_03528"/>
<evidence type="ECO:0000256" key="3">
    <source>
        <dbReference type="ARBA" id="ARBA00022692"/>
    </source>
</evidence>
<feature type="transmembrane region" description="Helical" evidence="7">
    <location>
        <begin position="114"/>
        <end position="132"/>
    </location>
</feature>
<feature type="region of interest" description="Disordered" evidence="6">
    <location>
        <begin position="19"/>
        <end position="39"/>
    </location>
</feature>
<dbReference type="InterPro" id="IPR003807">
    <property type="entry name" value="DUF202"/>
</dbReference>
<accession>A0A075MV80</accession>
<evidence type="ECO:0000313" key="10">
    <source>
        <dbReference type="Proteomes" id="UP000028194"/>
    </source>
</evidence>
<keyword evidence="10" id="KW-1185">Reference proteome</keyword>
<dbReference type="GO" id="GO:0005886">
    <property type="term" value="C:plasma membrane"/>
    <property type="evidence" value="ECO:0007669"/>
    <property type="project" value="UniProtKB-SubCell"/>
</dbReference>
<keyword evidence="2" id="KW-1003">Cell membrane</keyword>
<dbReference type="STRING" id="1459636.NTE_03528"/>
<evidence type="ECO:0000256" key="4">
    <source>
        <dbReference type="ARBA" id="ARBA00022989"/>
    </source>
</evidence>
<dbReference type="Proteomes" id="UP000028194">
    <property type="component" value="Chromosome"/>
</dbReference>
<feature type="transmembrane region" description="Helical" evidence="7">
    <location>
        <begin position="55"/>
        <end position="77"/>
    </location>
</feature>
<sequence length="152" mass="16375">MEKNGDAFTLYSLQSDSVTDDNEEIRVSGKGSGNNKEHDVDSSTQFLANERTFLALLRTCIAVIGLGFVVARFSLFLREFGLITMTRREGGAIQQDLSLSLSSSSSAAHSPSSLLGPGMVGLGIALAGYAFYNYKKAHRIIESGEAMCRSIL</sequence>
<gene>
    <name evidence="9" type="ORF">NTE_03528</name>
</gene>
<evidence type="ECO:0000256" key="2">
    <source>
        <dbReference type="ARBA" id="ARBA00022475"/>
    </source>
</evidence>
<dbReference type="PANTHER" id="PTHR34187:SF2">
    <property type="entry name" value="DUF202 DOMAIN-CONTAINING PROTEIN"/>
    <property type="match status" value="1"/>
</dbReference>
<keyword evidence="5 7" id="KW-0472">Membrane</keyword>
<evidence type="ECO:0000256" key="6">
    <source>
        <dbReference type="SAM" id="MobiDB-lite"/>
    </source>
</evidence>
<proteinExistence type="predicted"/>
<dbReference type="Pfam" id="PF02656">
    <property type="entry name" value="DUF202"/>
    <property type="match status" value="1"/>
</dbReference>
<dbReference type="InterPro" id="IPR052053">
    <property type="entry name" value="IM_YidH-like"/>
</dbReference>
<dbReference type="HOGENOM" id="CLU_1718130_0_0_2"/>
<evidence type="ECO:0000256" key="1">
    <source>
        <dbReference type="ARBA" id="ARBA00004651"/>
    </source>
</evidence>
<protein>
    <submittedName>
        <fullName evidence="9">Putative membrane protein</fullName>
    </submittedName>
</protein>
<reference evidence="9 10" key="1">
    <citation type="journal article" date="2014" name="PLoS ONE">
        <title>Genome Sequence of Candidatus Nitrososphaera evergladensis from Group I.1b Enriched from Everglades Soil Reveals Novel Genomic Features of the Ammonia-Oxidizing Archaea.</title>
        <authorList>
            <person name="Zhalnina K.V."/>
            <person name="Dias R."/>
            <person name="Leonard M.T."/>
            <person name="Dorr de Quadros P."/>
            <person name="Camargo F.A."/>
            <person name="Drew J.C."/>
            <person name="Farmerie W.G."/>
            <person name="Daroub S.H."/>
            <person name="Triplett E.W."/>
        </authorList>
    </citation>
    <scope>NUCLEOTIDE SEQUENCE [LARGE SCALE GENOMIC DNA]</scope>
    <source>
        <strain evidence="9 10">SR1</strain>
    </source>
</reference>
<evidence type="ECO:0000256" key="7">
    <source>
        <dbReference type="SAM" id="Phobius"/>
    </source>
</evidence>
<dbReference type="AlphaFoldDB" id="A0A075MV80"/>
<dbReference type="EMBL" id="CP007174">
    <property type="protein sequence ID" value="AIF85556.1"/>
    <property type="molecule type" value="Genomic_DNA"/>
</dbReference>
<evidence type="ECO:0000259" key="8">
    <source>
        <dbReference type="Pfam" id="PF02656"/>
    </source>
</evidence>
<evidence type="ECO:0000313" key="9">
    <source>
        <dbReference type="EMBL" id="AIF85556.1"/>
    </source>
</evidence>
<evidence type="ECO:0000256" key="5">
    <source>
        <dbReference type="ARBA" id="ARBA00023136"/>
    </source>
</evidence>
<dbReference type="PANTHER" id="PTHR34187">
    <property type="entry name" value="FGR18P"/>
    <property type="match status" value="1"/>
</dbReference>
<organism evidence="9 10">
    <name type="scientific">Candidatus Nitrososphaera evergladensis SR1</name>
    <dbReference type="NCBI Taxonomy" id="1459636"/>
    <lineage>
        <taxon>Archaea</taxon>
        <taxon>Nitrososphaerota</taxon>
        <taxon>Nitrososphaeria</taxon>
        <taxon>Nitrososphaerales</taxon>
        <taxon>Nitrososphaeraceae</taxon>
        <taxon>Nitrososphaera</taxon>
    </lineage>
</organism>
<keyword evidence="3 7" id="KW-0812">Transmembrane</keyword>
<name>A0A075MV80_9ARCH</name>